<dbReference type="InterPro" id="IPR012674">
    <property type="entry name" value="Calycin"/>
</dbReference>
<dbReference type="EMBL" id="VSRR010004064">
    <property type="protein sequence ID" value="MPC38434.1"/>
    <property type="molecule type" value="Genomic_DNA"/>
</dbReference>
<dbReference type="Proteomes" id="UP000324222">
    <property type="component" value="Unassembled WGS sequence"/>
</dbReference>
<dbReference type="Gene3D" id="2.40.128.20">
    <property type="match status" value="1"/>
</dbReference>
<sequence length="120" mass="13507">MKATITSLLLAVVVALSEAKVGALRHVSTGKCPTITNKQDLEVAPYLGRWYEIERFEARFEEGMDCVHVDYTDLDIEGRNPAKEIVHSADEVKRFSDSNREKEMDVMISAFCLLSTDLRA</sequence>
<reference evidence="2 3" key="1">
    <citation type="submission" date="2019-05" db="EMBL/GenBank/DDBJ databases">
        <title>Another draft genome of Portunus trituberculatus and its Hox gene families provides insights of decapod evolution.</title>
        <authorList>
            <person name="Jeong J.-H."/>
            <person name="Song I."/>
            <person name="Kim S."/>
            <person name="Choi T."/>
            <person name="Kim D."/>
            <person name="Ryu S."/>
            <person name="Kim W."/>
        </authorList>
    </citation>
    <scope>NUCLEOTIDE SEQUENCE [LARGE SCALE GENOMIC DNA]</scope>
    <source>
        <tissue evidence="2">Muscle</tissue>
    </source>
</reference>
<evidence type="ECO:0000256" key="1">
    <source>
        <dbReference type="SAM" id="SignalP"/>
    </source>
</evidence>
<name>A0A5B7F1F6_PORTR</name>
<feature type="signal peptide" evidence="1">
    <location>
        <begin position="1"/>
        <end position="19"/>
    </location>
</feature>
<keyword evidence="3" id="KW-1185">Reference proteome</keyword>
<keyword evidence="1" id="KW-0732">Signal</keyword>
<dbReference type="GO" id="GO:0006629">
    <property type="term" value="P:lipid metabolic process"/>
    <property type="evidence" value="ECO:0007669"/>
    <property type="project" value="TreeGrafter"/>
</dbReference>
<feature type="chain" id="PRO_5023120893" evidence="1">
    <location>
        <begin position="20"/>
        <end position="120"/>
    </location>
</feature>
<keyword evidence="2" id="KW-0449">Lipoprotein</keyword>
<dbReference type="OrthoDB" id="6339451at2759"/>
<dbReference type="AlphaFoldDB" id="A0A5B7F1F6"/>
<proteinExistence type="predicted"/>
<dbReference type="PANTHER" id="PTHR10612">
    <property type="entry name" value="APOLIPOPROTEIN D"/>
    <property type="match status" value="1"/>
</dbReference>
<dbReference type="SUPFAM" id="SSF50814">
    <property type="entry name" value="Lipocalins"/>
    <property type="match status" value="1"/>
</dbReference>
<evidence type="ECO:0000313" key="3">
    <source>
        <dbReference type="Proteomes" id="UP000324222"/>
    </source>
</evidence>
<dbReference type="GO" id="GO:0000302">
    <property type="term" value="P:response to reactive oxygen species"/>
    <property type="evidence" value="ECO:0007669"/>
    <property type="project" value="TreeGrafter"/>
</dbReference>
<dbReference type="GO" id="GO:0005737">
    <property type="term" value="C:cytoplasm"/>
    <property type="evidence" value="ECO:0007669"/>
    <property type="project" value="TreeGrafter"/>
</dbReference>
<gene>
    <name evidence="2" type="primary">Apod_3</name>
    <name evidence="2" type="ORF">E2C01_031941</name>
</gene>
<accession>A0A5B7F1F6</accession>
<protein>
    <submittedName>
        <fullName evidence="2">Apolipoprotein D</fullName>
    </submittedName>
</protein>
<evidence type="ECO:0000313" key="2">
    <source>
        <dbReference type="EMBL" id="MPC38434.1"/>
    </source>
</evidence>
<organism evidence="2 3">
    <name type="scientific">Portunus trituberculatus</name>
    <name type="common">Swimming crab</name>
    <name type="synonym">Neptunus trituberculatus</name>
    <dbReference type="NCBI Taxonomy" id="210409"/>
    <lineage>
        <taxon>Eukaryota</taxon>
        <taxon>Metazoa</taxon>
        <taxon>Ecdysozoa</taxon>
        <taxon>Arthropoda</taxon>
        <taxon>Crustacea</taxon>
        <taxon>Multicrustacea</taxon>
        <taxon>Malacostraca</taxon>
        <taxon>Eumalacostraca</taxon>
        <taxon>Eucarida</taxon>
        <taxon>Decapoda</taxon>
        <taxon>Pleocyemata</taxon>
        <taxon>Brachyura</taxon>
        <taxon>Eubrachyura</taxon>
        <taxon>Portunoidea</taxon>
        <taxon>Portunidae</taxon>
        <taxon>Portuninae</taxon>
        <taxon>Portunus</taxon>
    </lineage>
</organism>
<dbReference type="PANTHER" id="PTHR10612:SF34">
    <property type="entry name" value="APOLIPOPROTEIN D"/>
    <property type="match status" value="1"/>
</dbReference>
<comment type="caution">
    <text evidence="2">The sequence shown here is derived from an EMBL/GenBank/DDBJ whole genome shotgun (WGS) entry which is preliminary data.</text>
</comment>